<evidence type="ECO:0000313" key="1">
    <source>
        <dbReference type="EMBL" id="KRY71086.1"/>
    </source>
</evidence>
<reference evidence="1 2" key="1">
    <citation type="submission" date="2015-01" db="EMBL/GenBank/DDBJ databases">
        <title>Evolution of Trichinella species and genotypes.</title>
        <authorList>
            <person name="Korhonen P.K."/>
            <person name="Edoardo P."/>
            <person name="Giuseppe L.R."/>
            <person name="Gasser R.B."/>
        </authorList>
    </citation>
    <scope>NUCLEOTIDE SEQUENCE [LARGE SCALE GENOMIC DNA]</scope>
    <source>
        <strain evidence="1">ISS13</strain>
    </source>
</reference>
<dbReference type="EMBL" id="JYDR01000063">
    <property type="protein sequence ID" value="KRY71086.1"/>
    <property type="molecule type" value="Genomic_DNA"/>
</dbReference>
<gene>
    <name evidence="1" type="ORF">T4A_13385</name>
</gene>
<proteinExistence type="predicted"/>
<dbReference type="AlphaFoldDB" id="A0A0V1EB86"/>
<dbReference type="Proteomes" id="UP000054632">
    <property type="component" value="Unassembled WGS sequence"/>
</dbReference>
<organism evidence="1 2">
    <name type="scientific">Trichinella pseudospiralis</name>
    <name type="common">Parasitic roundworm</name>
    <dbReference type="NCBI Taxonomy" id="6337"/>
    <lineage>
        <taxon>Eukaryota</taxon>
        <taxon>Metazoa</taxon>
        <taxon>Ecdysozoa</taxon>
        <taxon>Nematoda</taxon>
        <taxon>Enoplea</taxon>
        <taxon>Dorylaimia</taxon>
        <taxon>Trichinellida</taxon>
        <taxon>Trichinellidae</taxon>
        <taxon>Trichinella</taxon>
    </lineage>
</organism>
<protein>
    <submittedName>
        <fullName evidence="1">Uncharacterized protein</fullName>
    </submittedName>
</protein>
<name>A0A0V1EB86_TRIPS</name>
<sequence>MKLCKTEFAFFSYTSPSPIPIKLKEGSTYTRITARCQTNNRELVLFKPCISILYHNPAS</sequence>
<comment type="caution">
    <text evidence="1">The sequence shown here is derived from an EMBL/GenBank/DDBJ whole genome shotgun (WGS) entry which is preliminary data.</text>
</comment>
<accession>A0A0V1EB86</accession>
<evidence type="ECO:0000313" key="2">
    <source>
        <dbReference type="Proteomes" id="UP000054632"/>
    </source>
</evidence>